<dbReference type="EMBL" id="JARIHO010000100">
    <property type="protein sequence ID" value="KAJ7304655.1"/>
    <property type="molecule type" value="Genomic_DNA"/>
</dbReference>
<sequence>MSSSLYSLSLRCVYRSLCVPGENLPWWTLPPVHNTALQVTRSLRAITMTKQLWISLVNDLRKRSLIETPPSTLSQYTTAQLIGQVRAVVVGPQTWGRDMPNEQPLLAEEITVLLGRPVSERNLTVRLINGGRQFILASRAALEIWDVMDKRCVWTRHGDACMIVVARTIEDHTLTMAIQHDTTLEILCINVRDWNLAESMLFPHYDILRVINSAHIVGNIMAVQLCSDSGILLVDWCARTYIALNGFRGPTYQACPFYVERSFLSIFVALQSNSWISRCGSHYPPQIFH</sequence>
<gene>
    <name evidence="1" type="ORF">DFH08DRAFT_903142</name>
</gene>
<organism evidence="1 2">
    <name type="scientific">Mycena albidolilacea</name>
    <dbReference type="NCBI Taxonomy" id="1033008"/>
    <lineage>
        <taxon>Eukaryota</taxon>
        <taxon>Fungi</taxon>
        <taxon>Dikarya</taxon>
        <taxon>Basidiomycota</taxon>
        <taxon>Agaricomycotina</taxon>
        <taxon>Agaricomycetes</taxon>
        <taxon>Agaricomycetidae</taxon>
        <taxon>Agaricales</taxon>
        <taxon>Marasmiineae</taxon>
        <taxon>Mycenaceae</taxon>
        <taxon>Mycena</taxon>
    </lineage>
</organism>
<dbReference type="AlphaFoldDB" id="A0AAD6Z257"/>
<evidence type="ECO:0000313" key="1">
    <source>
        <dbReference type="EMBL" id="KAJ7304655.1"/>
    </source>
</evidence>
<name>A0AAD6Z257_9AGAR</name>
<dbReference type="Proteomes" id="UP001218218">
    <property type="component" value="Unassembled WGS sequence"/>
</dbReference>
<keyword evidence="2" id="KW-1185">Reference proteome</keyword>
<protein>
    <submittedName>
        <fullName evidence="1">Uncharacterized protein</fullName>
    </submittedName>
</protein>
<proteinExistence type="predicted"/>
<accession>A0AAD6Z257</accession>
<evidence type="ECO:0000313" key="2">
    <source>
        <dbReference type="Proteomes" id="UP001218218"/>
    </source>
</evidence>
<comment type="caution">
    <text evidence="1">The sequence shown here is derived from an EMBL/GenBank/DDBJ whole genome shotgun (WGS) entry which is preliminary data.</text>
</comment>
<reference evidence="1" key="1">
    <citation type="submission" date="2023-03" db="EMBL/GenBank/DDBJ databases">
        <title>Massive genome expansion in bonnet fungi (Mycena s.s.) driven by repeated elements and novel gene families across ecological guilds.</title>
        <authorList>
            <consortium name="Lawrence Berkeley National Laboratory"/>
            <person name="Harder C.B."/>
            <person name="Miyauchi S."/>
            <person name="Viragh M."/>
            <person name="Kuo A."/>
            <person name="Thoen E."/>
            <person name="Andreopoulos B."/>
            <person name="Lu D."/>
            <person name="Skrede I."/>
            <person name="Drula E."/>
            <person name="Henrissat B."/>
            <person name="Morin E."/>
            <person name="Kohler A."/>
            <person name="Barry K."/>
            <person name="LaButti K."/>
            <person name="Morin E."/>
            <person name="Salamov A."/>
            <person name="Lipzen A."/>
            <person name="Mereny Z."/>
            <person name="Hegedus B."/>
            <person name="Baldrian P."/>
            <person name="Stursova M."/>
            <person name="Weitz H."/>
            <person name="Taylor A."/>
            <person name="Grigoriev I.V."/>
            <person name="Nagy L.G."/>
            <person name="Martin F."/>
            <person name="Kauserud H."/>
        </authorList>
    </citation>
    <scope>NUCLEOTIDE SEQUENCE</scope>
    <source>
        <strain evidence="1">CBHHK002</strain>
    </source>
</reference>